<feature type="domain" description="AAA+ ATPase" evidence="1">
    <location>
        <begin position="39"/>
        <end position="213"/>
    </location>
</feature>
<keyword evidence="3" id="KW-1185">Reference proteome</keyword>
<dbReference type="InterPro" id="IPR027417">
    <property type="entry name" value="P-loop_NTPase"/>
</dbReference>
<evidence type="ECO:0000313" key="3">
    <source>
        <dbReference type="Proteomes" id="UP000050488"/>
    </source>
</evidence>
<gene>
    <name evidence="2" type="ORF">Clow_00528</name>
</gene>
<sequence>MQPSPYTPGAVAREIIGRDKQLTSIQRSLAMLVSFPRLEGRIQVFVGPRGVGKTSLLRTAQHEAERLGLHTVWVTAGDGNFLEELLSQFSRYAHRWTDTASFSFAGVTLNNKTQESPVRAGWGRQLQAVLEKAGESAQKNSHKGLVILIDEIQAADHEGLRALAYAWQHMQSENPDLPLIALTAGLSHTQDVITDAVSFAERFRYVHLNNLDETASLTALTRPAELHGVHWAPEATDAALRLASGYPYFLQLIGDLSWIAAGDPDPGGIILPTHVNTAREDFSSAQETLFRSRWMKATEREIDIMVAMAQLGDGPVRRGDIAKQMGARTTDISMARRSLMDKGLVDSPQHGFLEFTAPGFAEFVRSSTAV</sequence>
<evidence type="ECO:0000259" key="1">
    <source>
        <dbReference type="SMART" id="SM00382"/>
    </source>
</evidence>
<dbReference type="PANTHER" id="PTHR34301:SF8">
    <property type="entry name" value="ATPASE DOMAIN-CONTAINING PROTEIN"/>
    <property type="match status" value="1"/>
</dbReference>
<reference evidence="2 3" key="1">
    <citation type="submission" date="2015-10" db="EMBL/GenBank/DDBJ databases">
        <title>Corynebacteirum lowii and Corynebacterium oculi species nova, derived from human clinical disease and and emended description of Corynebacterium mastiditis.</title>
        <authorList>
            <person name="Bernard K."/>
            <person name="Pacheco A.L."/>
            <person name="Mcdougall C."/>
            <person name="Burtx T."/>
            <person name="Weibe D."/>
            <person name="Tyler S."/>
            <person name="Olson A.B."/>
            <person name="Cnockaert M."/>
            <person name="Eguchi H."/>
            <person name="Kuwahara T."/>
            <person name="Nakayama-Imaohji H."/>
            <person name="Boudewijins M."/>
            <person name="Van Hoecke F."/>
            <person name="Bernier A.-M."/>
            <person name="Vandamme P."/>
        </authorList>
    </citation>
    <scope>NUCLEOTIDE SEQUENCE [LARGE SCALE GENOMIC DNA]</scope>
    <source>
        <strain evidence="2 3">NML 130206</strain>
    </source>
</reference>
<name>A0A0Q0YYL9_9CORY</name>
<dbReference type="PANTHER" id="PTHR34301">
    <property type="entry name" value="DNA-BINDING PROTEIN-RELATED"/>
    <property type="match status" value="1"/>
</dbReference>
<dbReference type="Gene3D" id="3.40.50.300">
    <property type="entry name" value="P-loop containing nucleotide triphosphate hydrolases"/>
    <property type="match status" value="1"/>
</dbReference>
<comment type="caution">
    <text evidence="2">The sequence shown here is derived from an EMBL/GenBank/DDBJ whole genome shotgun (WGS) entry which is preliminary data.</text>
</comment>
<dbReference type="SUPFAM" id="SSF52540">
    <property type="entry name" value="P-loop containing nucleoside triphosphate hydrolases"/>
    <property type="match status" value="1"/>
</dbReference>
<proteinExistence type="predicted"/>
<dbReference type="InterPro" id="IPR041664">
    <property type="entry name" value="AAA_16"/>
</dbReference>
<dbReference type="OrthoDB" id="2020141at2"/>
<dbReference type="RefSeq" id="WP_055175780.1">
    <property type="nucleotide sequence ID" value="NZ_JAUSQY010000001.1"/>
</dbReference>
<dbReference type="Pfam" id="PF13191">
    <property type="entry name" value="AAA_16"/>
    <property type="match status" value="1"/>
</dbReference>
<protein>
    <submittedName>
        <fullName evidence="2">Archaeal ATPase</fullName>
    </submittedName>
</protein>
<dbReference type="STRING" id="1544413.Clow_00528"/>
<dbReference type="AlphaFoldDB" id="A0A0Q0YYL9"/>
<dbReference type="PATRIC" id="fig|1544413.3.peg.533"/>
<accession>A0A0Q0YYL9</accession>
<dbReference type="SMART" id="SM00382">
    <property type="entry name" value="AAA"/>
    <property type="match status" value="1"/>
</dbReference>
<dbReference type="EMBL" id="LKEV01000001">
    <property type="protein sequence ID" value="KQB87469.1"/>
    <property type="molecule type" value="Genomic_DNA"/>
</dbReference>
<dbReference type="InterPro" id="IPR003593">
    <property type="entry name" value="AAA+_ATPase"/>
</dbReference>
<dbReference type="Proteomes" id="UP000050488">
    <property type="component" value="Unassembled WGS sequence"/>
</dbReference>
<evidence type="ECO:0000313" key="2">
    <source>
        <dbReference type="EMBL" id="KQB87469.1"/>
    </source>
</evidence>
<organism evidence="2 3">
    <name type="scientific">Corynebacterium lowii</name>
    <dbReference type="NCBI Taxonomy" id="1544413"/>
    <lineage>
        <taxon>Bacteria</taxon>
        <taxon>Bacillati</taxon>
        <taxon>Actinomycetota</taxon>
        <taxon>Actinomycetes</taxon>
        <taxon>Mycobacteriales</taxon>
        <taxon>Corynebacteriaceae</taxon>
        <taxon>Corynebacterium</taxon>
    </lineage>
</organism>